<evidence type="ECO:0000256" key="2">
    <source>
        <dbReference type="SAM" id="Phobius"/>
    </source>
</evidence>
<dbReference type="Proteomes" id="UP000068603">
    <property type="component" value="Unassembled WGS sequence"/>
</dbReference>
<keyword evidence="2" id="KW-0472">Membrane</keyword>
<evidence type="ECO:0000256" key="1">
    <source>
        <dbReference type="SAM" id="MobiDB-lite"/>
    </source>
</evidence>
<keyword evidence="2" id="KW-0812">Transmembrane</keyword>
<dbReference type="AlphaFoldDB" id="A0A104QSD5"/>
<reference evidence="3 4" key="1">
    <citation type="submission" date="2015-11" db="EMBL/GenBank/DDBJ databases">
        <title>Expanding the genomic diversity of Burkholderia species for the development of highly accurate diagnostics.</title>
        <authorList>
            <person name="Sahl J."/>
            <person name="Keim P."/>
            <person name="Wagner D."/>
        </authorList>
    </citation>
    <scope>NUCLEOTIDE SEQUENCE [LARGE SCALE GENOMIC DNA]</scope>
    <source>
        <strain evidence="3 4">MSMB1960WGS</strain>
    </source>
</reference>
<protein>
    <submittedName>
        <fullName evidence="3">Uncharacterized protein</fullName>
    </submittedName>
</protein>
<dbReference type="EMBL" id="LPHB01000046">
    <property type="protein sequence ID" value="KWA62470.1"/>
    <property type="molecule type" value="Genomic_DNA"/>
</dbReference>
<dbReference type="KEGG" id="bstg:WT74_26890"/>
<comment type="caution">
    <text evidence="3">The sequence shown here is derived from an EMBL/GenBank/DDBJ whole genome shotgun (WGS) entry which is preliminary data.</text>
</comment>
<name>A0A104QSD5_9BURK</name>
<evidence type="ECO:0000313" key="3">
    <source>
        <dbReference type="EMBL" id="KWA62470.1"/>
    </source>
</evidence>
<gene>
    <name evidence="3" type="ORF">WT44_14380</name>
</gene>
<feature type="transmembrane region" description="Helical" evidence="2">
    <location>
        <begin position="71"/>
        <end position="96"/>
    </location>
</feature>
<feature type="region of interest" description="Disordered" evidence="1">
    <location>
        <begin position="1"/>
        <end position="67"/>
    </location>
</feature>
<proteinExistence type="predicted"/>
<keyword evidence="2" id="KW-1133">Transmembrane helix</keyword>
<organism evidence="3">
    <name type="scientific">Burkholderia stagnalis</name>
    <dbReference type="NCBI Taxonomy" id="1503054"/>
    <lineage>
        <taxon>Bacteria</taxon>
        <taxon>Pseudomonadati</taxon>
        <taxon>Pseudomonadota</taxon>
        <taxon>Betaproteobacteria</taxon>
        <taxon>Burkholderiales</taxon>
        <taxon>Burkholderiaceae</taxon>
        <taxon>Burkholderia</taxon>
        <taxon>Burkholderia cepacia complex</taxon>
    </lineage>
</organism>
<feature type="compositionally biased region" description="Low complexity" evidence="1">
    <location>
        <begin position="40"/>
        <end position="54"/>
    </location>
</feature>
<evidence type="ECO:0000313" key="4">
    <source>
        <dbReference type="Proteomes" id="UP000068603"/>
    </source>
</evidence>
<sequence length="115" mass="12623">MLGRSSQPRETVVVQQPTARAADSTDAPGYRRVSDDATPDADTAASEARAAAVDSPPATTAKQPKKENKHWVVGTVVLIGGFLLAGWLVFKLLAWVRRAWSDRKARYVSRTNYRL</sequence>
<dbReference type="STRING" id="1503054.WT74_26890"/>
<accession>A0A104QSD5</accession>
<feature type="compositionally biased region" description="Polar residues" evidence="1">
    <location>
        <begin position="1"/>
        <end position="18"/>
    </location>
</feature>